<organism evidence="1 2">
    <name type="scientific">Stegodyphus mimosarum</name>
    <name type="common">African social velvet spider</name>
    <dbReference type="NCBI Taxonomy" id="407821"/>
    <lineage>
        <taxon>Eukaryota</taxon>
        <taxon>Metazoa</taxon>
        <taxon>Ecdysozoa</taxon>
        <taxon>Arthropoda</taxon>
        <taxon>Chelicerata</taxon>
        <taxon>Arachnida</taxon>
        <taxon>Araneae</taxon>
        <taxon>Araneomorphae</taxon>
        <taxon>Entelegynae</taxon>
        <taxon>Eresoidea</taxon>
        <taxon>Eresidae</taxon>
        <taxon>Stegodyphus</taxon>
    </lineage>
</organism>
<proteinExistence type="predicted"/>
<name>A0A087UBM2_STEMI</name>
<feature type="non-terminal residue" evidence="1">
    <location>
        <position position="35"/>
    </location>
</feature>
<reference evidence="1 2" key="1">
    <citation type="submission" date="2013-11" db="EMBL/GenBank/DDBJ databases">
        <title>Genome sequencing of Stegodyphus mimosarum.</title>
        <authorList>
            <person name="Bechsgaard J."/>
        </authorList>
    </citation>
    <scope>NUCLEOTIDE SEQUENCE [LARGE SCALE GENOMIC DNA]</scope>
</reference>
<evidence type="ECO:0000313" key="2">
    <source>
        <dbReference type="Proteomes" id="UP000054359"/>
    </source>
</evidence>
<evidence type="ECO:0000313" key="1">
    <source>
        <dbReference type="EMBL" id="KFM74761.1"/>
    </source>
</evidence>
<accession>A0A087UBM2</accession>
<dbReference type="Proteomes" id="UP000054359">
    <property type="component" value="Unassembled WGS sequence"/>
</dbReference>
<sequence>LRLSDGTLCISDFEEKNAFFFSTLGSGQLDIIYFR</sequence>
<gene>
    <name evidence="1" type="ORF">X975_04910</name>
</gene>
<dbReference type="EMBL" id="KK119108">
    <property type="protein sequence ID" value="KFM74761.1"/>
    <property type="molecule type" value="Genomic_DNA"/>
</dbReference>
<dbReference type="AlphaFoldDB" id="A0A087UBM2"/>
<feature type="non-terminal residue" evidence="1">
    <location>
        <position position="1"/>
    </location>
</feature>
<keyword evidence="2" id="KW-1185">Reference proteome</keyword>
<protein>
    <submittedName>
        <fullName evidence="1">Uncharacterized protein</fullName>
    </submittedName>
</protein>